<dbReference type="GO" id="GO:0015648">
    <property type="term" value="F:lipid-linked peptidoglycan transporter activity"/>
    <property type="evidence" value="ECO:0007669"/>
    <property type="project" value="TreeGrafter"/>
</dbReference>
<feature type="transmembrane region" description="Helical" evidence="12">
    <location>
        <begin position="231"/>
        <end position="254"/>
    </location>
</feature>
<evidence type="ECO:0000256" key="4">
    <source>
        <dbReference type="ARBA" id="ARBA00022692"/>
    </source>
</evidence>
<dbReference type="AlphaFoldDB" id="A0A644TZX9"/>
<dbReference type="Pfam" id="PF01098">
    <property type="entry name" value="FTSW_RODA_SPOVE"/>
    <property type="match status" value="1"/>
</dbReference>
<evidence type="ECO:0000256" key="2">
    <source>
        <dbReference type="ARBA" id="ARBA00022676"/>
    </source>
</evidence>
<dbReference type="PANTHER" id="PTHR30474:SF2">
    <property type="entry name" value="PEPTIDOGLYCAN GLYCOSYLTRANSFERASE FTSW-RELATED"/>
    <property type="match status" value="1"/>
</dbReference>
<comment type="subcellular location">
    <subcellularLocation>
        <location evidence="1">Membrane</location>
        <topology evidence="1">Multi-pass membrane protein</topology>
    </subcellularLocation>
</comment>
<evidence type="ECO:0000256" key="7">
    <source>
        <dbReference type="ARBA" id="ARBA00022989"/>
    </source>
</evidence>
<accession>A0A644TZX9</accession>
<comment type="caution">
    <text evidence="13">The sequence shown here is derived from an EMBL/GenBank/DDBJ whole genome shotgun (WGS) entry which is preliminary data.</text>
</comment>
<keyword evidence="2" id="KW-0328">Glycosyltransferase</keyword>
<dbReference type="GO" id="GO:0008955">
    <property type="term" value="F:peptidoglycan glycosyltransferase activity"/>
    <property type="evidence" value="ECO:0007669"/>
    <property type="project" value="UniProtKB-EC"/>
</dbReference>
<evidence type="ECO:0000256" key="10">
    <source>
        <dbReference type="ARBA" id="ARBA00044770"/>
    </source>
</evidence>
<feature type="transmembrane region" description="Helical" evidence="12">
    <location>
        <begin position="67"/>
        <end position="87"/>
    </location>
</feature>
<evidence type="ECO:0000313" key="13">
    <source>
        <dbReference type="EMBL" id="MPL72450.1"/>
    </source>
</evidence>
<dbReference type="GO" id="GO:0051301">
    <property type="term" value="P:cell division"/>
    <property type="evidence" value="ECO:0007669"/>
    <property type="project" value="InterPro"/>
</dbReference>
<feature type="transmembrane region" description="Helical" evidence="12">
    <location>
        <begin position="158"/>
        <end position="184"/>
    </location>
</feature>
<dbReference type="GO" id="GO:0032153">
    <property type="term" value="C:cell division site"/>
    <property type="evidence" value="ECO:0007669"/>
    <property type="project" value="TreeGrafter"/>
</dbReference>
<organism evidence="13">
    <name type="scientific">bioreactor metagenome</name>
    <dbReference type="NCBI Taxonomy" id="1076179"/>
    <lineage>
        <taxon>unclassified sequences</taxon>
        <taxon>metagenomes</taxon>
        <taxon>ecological metagenomes</taxon>
    </lineage>
</organism>
<evidence type="ECO:0000256" key="12">
    <source>
        <dbReference type="SAM" id="Phobius"/>
    </source>
</evidence>
<evidence type="ECO:0000256" key="6">
    <source>
        <dbReference type="ARBA" id="ARBA00022984"/>
    </source>
</evidence>
<proteinExistence type="predicted"/>
<dbReference type="GO" id="GO:0008360">
    <property type="term" value="P:regulation of cell shape"/>
    <property type="evidence" value="ECO:0007669"/>
    <property type="project" value="UniProtKB-KW"/>
</dbReference>
<feature type="transmembrane region" description="Helical" evidence="12">
    <location>
        <begin position="196"/>
        <end position="219"/>
    </location>
</feature>
<keyword evidence="4 12" id="KW-0812">Transmembrane</keyword>
<keyword evidence="5" id="KW-0133">Cell shape</keyword>
<dbReference type="EC" id="2.4.99.28" evidence="10"/>
<dbReference type="PANTHER" id="PTHR30474">
    <property type="entry name" value="CELL CYCLE PROTEIN"/>
    <property type="match status" value="1"/>
</dbReference>
<sequence>MLYLAKVLEDHKFETFKEFLIWVVAPLGLVLVLILNGSASTALVLGGLSFLVLIVAGIKSSHLFKSAGIATALIAVIFLAHIAFGFFPRISTMISRVKNFTNEKQIEDHLSPQEKQRILDKTFQADMAKIAIASSKGIGKGPGKSTQRYVLPHPYSDFIYSIIVEEWGLAGGITVLLLYISFLYRCIAIARGCTKIFSAITVIGLGLLITSQAMLHILVNVSILPVTGHTLPLISLGGTSLIIMSSAFGIILAVSRSVENTKCVTPDQPITELQEGEEALEL</sequence>
<keyword evidence="8 12" id="KW-0472">Membrane</keyword>
<dbReference type="GO" id="GO:0005886">
    <property type="term" value="C:plasma membrane"/>
    <property type="evidence" value="ECO:0007669"/>
    <property type="project" value="TreeGrafter"/>
</dbReference>
<dbReference type="GO" id="GO:0009252">
    <property type="term" value="P:peptidoglycan biosynthetic process"/>
    <property type="evidence" value="ECO:0007669"/>
    <property type="project" value="UniProtKB-KW"/>
</dbReference>
<evidence type="ECO:0000256" key="5">
    <source>
        <dbReference type="ARBA" id="ARBA00022960"/>
    </source>
</evidence>
<evidence type="ECO:0000256" key="11">
    <source>
        <dbReference type="ARBA" id="ARBA00049902"/>
    </source>
</evidence>
<dbReference type="EMBL" id="VSSQ01000066">
    <property type="protein sequence ID" value="MPL72450.1"/>
    <property type="molecule type" value="Genomic_DNA"/>
</dbReference>
<keyword evidence="7 12" id="KW-1133">Transmembrane helix</keyword>
<evidence type="ECO:0000256" key="3">
    <source>
        <dbReference type="ARBA" id="ARBA00022679"/>
    </source>
</evidence>
<evidence type="ECO:0000256" key="1">
    <source>
        <dbReference type="ARBA" id="ARBA00004141"/>
    </source>
</evidence>
<reference evidence="13" key="1">
    <citation type="submission" date="2019-08" db="EMBL/GenBank/DDBJ databases">
        <authorList>
            <person name="Kucharzyk K."/>
            <person name="Murdoch R.W."/>
            <person name="Higgins S."/>
            <person name="Loffler F."/>
        </authorList>
    </citation>
    <scope>NUCLEOTIDE SEQUENCE</scope>
</reference>
<name>A0A644TZX9_9ZZZZ</name>
<evidence type="ECO:0000256" key="8">
    <source>
        <dbReference type="ARBA" id="ARBA00023136"/>
    </source>
</evidence>
<feature type="transmembrane region" description="Helical" evidence="12">
    <location>
        <begin position="19"/>
        <end position="35"/>
    </location>
</feature>
<dbReference type="InterPro" id="IPR001182">
    <property type="entry name" value="FtsW/RodA"/>
</dbReference>
<evidence type="ECO:0000256" key="9">
    <source>
        <dbReference type="ARBA" id="ARBA00032370"/>
    </source>
</evidence>
<protein>
    <recommendedName>
        <fullName evidence="10">peptidoglycan glycosyltransferase</fullName>
        <ecNumber evidence="10">2.4.99.28</ecNumber>
    </recommendedName>
    <alternativeName>
        <fullName evidence="9">Peptidoglycan polymerase</fullName>
    </alternativeName>
</protein>
<comment type="catalytic activity">
    <reaction evidence="11">
        <text>[GlcNAc-(1-&gt;4)-Mur2Ac(oyl-L-Ala-gamma-D-Glu-L-Lys-D-Ala-D-Ala)](n)-di-trans,octa-cis-undecaprenyl diphosphate + beta-D-GlcNAc-(1-&gt;4)-Mur2Ac(oyl-L-Ala-gamma-D-Glu-L-Lys-D-Ala-D-Ala)-di-trans,octa-cis-undecaprenyl diphosphate = [GlcNAc-(1-&gt;4)-Mur2Ac(oyl-L-Ala-gamma-D-Glu-L-Lys-D-Ala-D-Ala)](n+1)-di-trans,octa-cis-undecaprenyl diphosphate + di-trans,octa-cis-undecaprenyl diphosphate + H(+)</text>
        <dbReference type="Rhea" id="RHEA:23708"/>
        <dbReference type="Rhea" id="RHEA-COMP:9602"/>
        <dbReference type="Rhea" id="RHEA-COMP:9603"/>
        <dbReference type="ChEBI" id="CHEBI:15378"/>
        <dbReference type="ChEBI" id="CHEBI:58405"/>
        <dbReference type="ChEBI" id="CHEBI:60033"/>
        <dbReference type="ChEBI" id="CHEBI:78435"/>
        <dbReference type="EC" id="2.4.99.28"/>
    </reaction>
</comment>
<keyword evidence="3" id="KW-0808">Transferase</keyword>
<keyword evidence="6" id="KW-0573">Peptidoglycan synthesis</keyword>
<gene>
    <name evidence="13" type="primary">ftsW_9</name>
    <name evidence="13" type="ORF">SDC9_18235</name>
</gene>